<dbReference type="EMBL" id="JACVFC010000002">
    <property type="protein sequence ID" value="MBC9932161.1"/>
    <property type="molecule type" value="Genomic_DNA"/>
</dbReference>
<organism evidence="3 4">
    <name type="scientific">Chitinophaga qingshengii</name>
    <dbReference type="NCBI Taxonomy" id="1569794"/>
    <lineage>
        <taxon>Bacteria</taxon>
        <taxon>Pseudomonadati</taxon>
        <taxon>Bacteroidota</taxon>
        <taxon>Chitinophagia</taxon>
        <taxon>Chitinophagales</taxon>
        <taxon>Chitinophagaceae</taxon>
        <taxon>Chitinophaga</taxon>
    </lineage>
</organism>
<dbReference type="RefSeq" id="WP_188089295.1">
    <property type="nucleotide sequence ID" value="NZ_JACVFC010000002.1"/>
</dbReference>
<dbReference type="SUPFAM" id="SSF57884">
    <property type="entry name" value="Ada DNA repair protein, N-terminal domain (N-Ada 10)"/>
    <property type="match status" value="1"/>
</dbReference>
<gene>
    <name evidence="3" type="ORF">ICL07_17375</name>
</gene>
<dbReference type="InterPro" id="IPR035451">
    <property type="entry name" value="Ada-like_dom_sf"/>
</dbReference>
<keyword evidence="4" id="KW-1185">Reference proteome</keyword>
<evidence type="ECO:0000313" key="3">
    <source>
        <dbReference type="EMBL" id="MBC9932161.1"/>
    </source>
</evidence>
<evidence type="ECO:0000313" key="4">
    <source>
        <dbReference type="Proteomes" id="UP000659124"/>
    </source>
</evidence>
<comment type="caution">
    <text evidence="3">The sequence shown here is derived from an EMBL/GenBank/DDBJ whole genome shotgun (WGS) entry which is preliminary data.</text>
</comment>
<dbReference type="Proteomes" id="UP000659124">
    <property type="component" value="Unassembled WGS sequence"/>
</dbReference>
<proteinExistence type="predicted"/>
<feature type="domain" description="Ada DNA repair metal-binding" evidence="2">
    <location>
        <begin position="31"/>
        <end position="76"/>
    </location>
</feature>
<evidence type="ECO:0000259" key="2">
    <source>
        <dbReference type="Pfam" id="PF02805"/>
    </source>
</evidence>
<dbReference type="Gene3D" id="3.40.10.10">
    <property type="entry name" value="DNA Methylphosphotriester Repair Domain"/>
    <property type="match status" value="1"/>
</dbReference>
<accession>A0ABR7TNV8</accession>
<reference evidence="3 4" key="1">
    <citation type="submission" date="2020-09" db="EMBL/GenBank/DDBJ databases">
        <title>Genome sequences of type strains of Chitinophaga qingshengii and Chitinophaga varians.</title>
        <authorList>
            <person name="Kittiwongwattana C."/>
        </authorList>
    </citation>
    <scope>NUCLEOTIDE SEQUENCE [LARGE SCALE GENOMIC DNA]</scope>
    <source>
        <strain evidence="3 4">JCM 30026</strain>
    </source>
</reference>
<dbReference type="InterPro" id="IPR004026">
    <property type="entry name" value="Ada_DNA_repair_Zn-bd"/>
</dbReference>
<keyword evidence="1" id="KW-0010">Activator</keyword>
<name>A0ABR7TNV8_9BACT</name>
<dbReference type="Pfam" id="PF02805">
    <property type="entry name" value="Ada_Zn_binding"/>
    <property type="match status" value="1"/>
</dbReference>
<sequence>MFYHAQLGASAFARNRQICRLRQEGLLSLGGNRRLKIYGLLSCHSGKRMHTTNRVFFSGEEEAVTQGYRPCGHCMPAAYREWKTGKINWFSGSSR</sequence>
<evidence type="ECO:0000256" key="1">
    <source>
        <dbReference type="ARBA" id="ARBA00023159"/>
    </source>
</evidence>
<protein>
    <submittedName>
        <fullName evidence="3">Metal-binding protein</fullName>
    </submittedName>
</protein>